<dbReference type="Gene3D" id="3.40.630.30">
    <property type="match status" value="1"/>
</dbReference>
<sequence>MIIIRRMTENDLTEVKTLSVEENQIKYVGTTEEILQQSSDTNHFYVIQKNNSIIGFFIIDTTYNKKYSFAQEAELGLRAFLIDKNLQGKGLGKQAVMALIPYLKSAYKEWKSIVLTVNCKNSGAYRCYLSGGFIDIGDRYLEGPAGPQYIMRSSLK</sequence>
<protein>
    <submittedName>
        <fullName evidence="2">GNAT family N-acetyltransferase</fullName>
    </submittedName>
</protein>
<dbReference type="GO" id="GO:0016747">
    <property type="term" value="F:acyltransferase activity, transferring groups other than amino-acyl groups"/>
    <property type="evidence" value="ECO:0007669"/>
    <property type="project" value="InterPro"/>
</dbReference>
<dbReference type="Pfam" id="PF00583">
    <property type="entry name" value="Acetyltransf_1"/>
    <property type="match status" value="1"/>
</dbReference>
<dbReference type="InterPro" id="IPR000182">
    <property type="entry name" value="GNAT_dom"/>
</dbReference>
<dbReference type="SUPFAM" id="SSF55729">
    <property type="entry name" value="Acyl-CoA N-acyltransferases (Nat)"/>
    <property type="match status" value="1"/>
</dbReference>
<feature type="domain" description="N-acetyltransferase" evidence="1">
    <location>
        <begin position="2"/>
        <end position="156"/>
    </location>
</feature>
<gene>
    <name evidence="2" type="ORF">H0A36_00840</name>
</gene>
<dbReference type="InterPro" id="IPR016181">
    <property type="entry name" value="Acyl_CoA_acyltransferase"/>
</dbReference>
<dbReference type="AlphaFoldDB" id="A0A853HZJ9"/>
<accession>A0A853HZJ9</accession>
<reference evidence="2 3" key="1">
    <citation type="submission" date="2020-07" db="EMBL/GenBank/DDBJ databases">
        <title>Endozoicomonas sp. nov., isolated from sediment.</title>
        <authorList>
            <person name="Gu T."/>
        </authorList>
    </citation>
    <scope>NUCLEOTIDE SEQUENCE [LARGE SCALE GENOMIC DNA]</scope>
    <source>
        <strain evidence="2 3">SM1973</strain>
    </source>
</reference>
<name>A0A853HZJ9_9GAMM</name>
<evidence type="ECO:0000313" key="3">
    <source>
        <dbReference type="Proteomes" id="UP000569732"/>
    </source>
</evidence>
<evidence type="ECO:0000313" key="2">
    <source>
        <dbReference type="EMBL" id="NYZ64532.1"/>
    </source>
</evidence>
<dbReference type="EMBL" id="JACCKB010000001">
    <property type="protein sequence ID" value="NYZ64532.1"/>
    <property type="molecule type" value="Genomic_DNA"/>
</dbReference>
<keyword evidence="3" id="KW-1185">Reference proteome</keyword>
<proteinExistence type="predicted"/>
<dbReference type="CDD" id="cd04301">
    <property type="entry name" value="NAT_SF"/>
    <property type="match status" value="1"/>
</dbReference>
<organism evidence="2 3">
    <name type="scientific">Spartinivicinus marinus</name>
    <dbReference type="NCBI Taxonomy" id="2994442"/>
    <lineage>
        <taxon>Bacteria</taxon>
        <taxon>Pseudomonadati</taxon>
        <taxon>Pseudomonadota</taxon>
        <taxon>Gammaproteobacteria</taxon>
        <taxon>Oceanospirillales</taxon>
        <taxon>Zooshikellaceae</taxon>
        <taxon>Spartinivicinus</taxon>
    </lineage>
</organism>
<dbReference type="PROSITE" id="PS51186">
    <property type="entry name" value="GNAT"/>
    <property type="match status" value="1"/>
</dbReference>
<comment type="caution">
    <text evidence="2">The sequence shown here is derived from an EMBL/GenBank/DDBJ whole genome shotgun (WGS) entry which is preliminary data.</text>
</comment>
<evidence type="ECO:0000259" key="1">
    <source>
        <dbReference type="PROSITE" id="PS51186"/>
    </source>
</evidence>
<dbReference type="Proteomes" id="UP000569732">
    <property type="component" value="Unassembled WGS sequence"/>
</dbReference>